<evidence type="ECO:0000313" key="3">
    <source>
        <dbReference type="EMBL" id="GHD39838.1"/>
    </source>
</evidence>
<protein>
    <recommendedName>
        <fullName evidence="5">Polymer-forming cytoskeletal protein</fullName>
    </recommendedName>
</protein>
<evidence type="ECO:0000256" key="2">
    <source>
        <dbReference type="SAM" id="MobiDB-lite"/>
    </source>
</evidence>
<comment type="similarity">
    <text evidence="1">Belongs to the bactofilin family.</text>
</comment>
<dbReference type="PANTHER" id="PTHR35024:SF4">
    <property type="entry name" value="POLYMER-FORMING CYTOSKELETAL PROTEIN"/>
    <property type="match status" value="1"/>
</dbReference>
<feature type="compositionally biased region" description="Polar residues" evidence="2">
    <location>
        <begin position="35"/>
        <end position="45"/>
    </location>
</feature>
<feature type="region of interest" description="Disordered" evidence="2">
    <location>
        <begin position="1"/>
        <end position="77"/>
    </location>
</feature>
<dbReference type="Proteomes" id="UP000630353">
    <property type="component" value="Unassembled WGS sequence"/>
</dbReference>
<dbReference type="Pfam" id="PF04519">
    <property type="entry name" value="Bactofilin"/>
    <property type="match status" value="1"/>
</dbReference>
<reference evidence="3" key="1">
    <citation type="journal article" date="2014" name="Int. J. Syst. Evol. Microbiol.">
        <title>Complete genome sequence of Corynebacterium casei LMG S-19264T (=DSM 44701T), isolated from a smear-ripened cheese.</title>
        <authorList>
            <consortium name="US DOE Joint Genome Institute (JGI-PGF)"/>
            <person name="Walter F."/>
            <person name="Albersmeier A."/>
            <person name="Kalinowski J."/>
            <person name="Ruckert C."/>
        </authorList>
    </citation>
    <scope>NUCLEOTIDE SEQUENCE</scope>
    <source>
        <strain evidence="3">KCTC 42651</strain>
    </source>
</reference>
<organism evidence="3 4">
    <name type="scientific">Thalassobaculum fulvum</name>
    <dbReference type="NCBI Taxonomy" id="1633335"/>
    <lineage>
        <taxon>Bacteria</taxon>
        <taxon>Pseudomonadati</taxon>
        <taxon>Pseudomonadota</taxon>
        <taxon>Alphaproteobacteria</taxon>
        <taxon>Rhodospirillales</taxon>
        <taxon>Thalassobaculaceae</taxon>
        <taxon>Thalassobaculum</taxon>
    </lineage>
</organism>
<proteinExistence type="inferred from homology"/>
<dbReference type="PANTHER" id="PTHR35024">
    <property type="entry name" value="HYPOTHETICAL CYTOSOLIC PROTEIN"/>
    <property type="match status" value="1"/>
</dbReference>
<dbReference type="EMBL" id="BMZS01000001">
    <property type="protein sequence ID" value="GHD39838.1"/>
    <property type="molecule type" value="Genomic_DNA"/>
</dbReference>
<comment type="caution">
    <text evidence="3">The sequence shown here is derived from an EMBL/GenBank/DDBJ whole genome shotgun (WGS) entry which is preliminary data.</text>
</comment>
<keyword evidence="4" id="KW-1185">Reference proteome</keyword>
<dbReference type="AlphaFoldDB" id="A0A918XNK3"/>
<accession>A0A918XNK3</accession>
<dbReference type="InterPro" id="IPR007607">
    <property type="entry name" value="BacA/B"/>
</dbReference>
<name>A0A918XNK3_9PROT</name>
<sequence>MFGRRKPIESASRNEASLAGGWKAGPAEAKGPTLVSDNAATGSDSSPDKPTPETTKGPDMSTQPTSKPPSGGIVPEIPRRAAVDNIAGTPVRKPTPRANVESKRLLVGRDISLAGEITACDVLVVEGTVEATLEQSQMLEVTDSGTFRGKVQIEEAVIAGLFEGTLTARDKLTVKSTGRIVGTVRFGQLEVELGGVIKGDTGPLDEPIKDVQAIGEPKATVAE</sequence>
<evidence type="ECO:0008006" key="5">
    <source>
        <dbReference type="Google" id="ProtNLM"/>
    </source>
</evidence>
<reference evidence="3" key="2">
    <citation type="submission" date="2020-09" db="EMBL/GenBank/DDBJ databases">
        <authorList>
            <person name="Sun Q."/>
            <person name="Kim S."/>
        </authorList>
    </citation>
    <scope>NUCLEOTIDE SEQUENCE</scope>
    <source>
        <strain evidence="3">KCTC 42651</strain>
    </source>
</reference>
<evidence type="ECO:0000313" key="4">
    <source>
        <dbReference type="Proteomes" id="UP000630353"/>
    </source>
</evidence>
<gene>
    <name evidence="3" type="ORF">GCM10017083_02380</name>
</gene>
<evidence type="ECO:0000256" key="1">
    <source>
        <dbReference type="ARBA" id="ARBA00044755"/>
    </source>
</evidence>